<dbReference type="HOGENOM" id="CLU_2146288_0_0_1"/>
<protein>
    <submittedName>
        <fullName evidence="1">Uncharacterized protein</fullName>
    </submittedName>
</protein>
<sequence length="112" mass="12719">MRVDVRLSVVTSTSNFVAFSLVRTLSSPHSCLHGQPQATLLANLIRVSPKRVANPYQGGKKMLQWNFQRRRRTVLSAAVRKTYCNIFYFLNIAAVIVDRLVCVQGRICILLR</sequence>
<dbReference type="AlphaFoldDB" id="A0A0C9XVU8"/>
<gene>
    <name evidence="1" type="ORF">K443DRAFT_618136</name>
</gene>
<organism evidence="1 2">
    <name type="scientific">Laccaria amethystina LaAM-08-1</name>
    <dbReference type="NCBI Taxonomy" id="1095629"/>
    <lineage>
        <taxon>Eukaryota</taxon>
        <taxon>Fungi</taxon>
        <taxon>Dikarya</taxon>
        <taxon>Basidiomycota</taxon>
        <taxon>Agaricomycotina</taxon>
        <taxon>Agaricomycetes</taxon>
        <taxon>Agaricomycetidae</taxon>
        <taxon>Agaricales</taxon>
        <taxon>Agaricineae</taxon>
        <taxon>Hydnangiaceae</taxon>
        <taxon>Laccaria</taxon>
    </lineage>
</organism>
<reference evidence="1 2" key="1">
    <citation type="submission" date="2014-04" db="EMBL/GenBank/DDBJ databases">
        <authorList>
            <consortium name="DOE Joint Genome Institute"/>
            <person name="Kuo A."/>
            <person name="Kohler A."/>
            <person name="Nagy L.G."/>
            <person name="Floudas D."/>
            <person name="Copeland A."/>
            <person name="Barry K.W."/>
            <person name="Cichocki N."/>
            <person name="Veneault-Fourrey C."/>
            <person name="LaButti K."/>
            <person name="Lindquist E.A."/>
            <person name="Lipzen A."/>
            <person name="Lundell T."/>
            <person name="Morin E."/>
            <person name="Murat C."/>
            <person name="Sun H."/>
            <person name="Tunlid A."/>
            <person name="Henrissat B."/>
            <person name="Grigoriev I.V."/>
            <person name="Hibbett D.S."/>
            <person name="Martin F."/>
            <person name="Nordberg H.P."/>
            <person name="Cantor M.N."/>
            <person name="Hua S.X."/>
        </authorList>
    </citation>
    <scope>NUCLEOTIDE SEQUENCE [LARGE SCALE GENOMIC DNA]</scope>
    <source>
        <strain evidence="1 2">LaAM-08-1</strain>
    </source>
</reference>
<proteinExistence type="predicted"/>
<reference evidence="2" key="2">
    <citation type="submission" date="2015-01" db="EMBL/GenBank/DDBJ databases">
        <title>Evolutionary Origins and Diversification of the Mycorrhizal Mutualists.</title>
        <authorList>
            <consortium name="DOE Joint Genome Institute"/>
            <consortium name="Mycorrhizal Genomics Consortium"/>
            <person name="Kohler A."/>
            <person name="Kuo A."/>
            <person name="Nagy L.G."/>
            <person name="Floudas D."/>
            <person name="Copeland A."/>
            <person name="Barry K.W."/>
            <person name="Cichocki N."/>
            <person name="Veneault-Fourrey C."/>
            <person name="LaButti K."/>
            <person name="Lindquist E.A."/>
            <person name="Lipzen A."/>
            <person name="Lundell T."/>
            <person name="Morin E."/>
            <person name="Murat C."/>
            <person name="Riley R."/>
            <person name="Ohm R."/>
            <person name="Sun H."/>
            <person name="Tunlid A."/>
            <person name="Henrissat B."/>
            <person name="Grigoriev I.V."/>
            <person name="Hibbett D.S."/>
            <person name="Martin F."/>
        </authorList>
    </citation>
    <scope>NUCLEOTIDE SEQUENCE [LARGE SCALE GENOMIC DNA]</scope>
    <source>
        <strain evidence="2">LaAM-08-1</strain>
    </source>
</reference>
<evidence type="ECO:0000313" key="2">
    <source>
        <dbReference type="Proteomes" id="UP000054477"/>
    </source>
</evidence>
<dbReference type="EMBL" id="KN838633">
    <property type="protein sequence ID" value="KIK00068.1"/>
    <property type="molecule type" value="Genomic_DNA"/>
</dbReference>
<name>A0A0C9XVU8_9AGAR</name>
<keyword evidence="2" id="KW-1185">Reference proteome</keyword>
<accession>A0A0C9XVU8</accession>
<dbReference type="Proteomes" id="UP000054477">
    <property type="component" value="Unassembled WGS sequence"/>
</dbReference>
<evidence type="ECO:0000313" key="1">
    <source>
        <dbReference type="EMBL" id="KIK00068.1"/>
    </source>
</evidence>